<comment type="caution">
    <text evidence="1">The sequence shown here is derived from an EMBL/GenBank/DDBJ whole genome shotgun (WGS) entry which is preliminary data.</text>
</comment>
<sequence length="261" mass="31290">MKVYKIINGTNAKRNKFNSVSFYTYSRESNNLWCYVKSKQGTEIKLIDKKMGNVAEEIIEQFFISMGKQTIKISECSNFYNQIILLMISFLDINYNGEIFRGGQSFCSHANGFITFSSDPKMAKQRLEQYYLKNKDILINIVNLYCKGKIGKFEKNNMKNIFVSLDEEVKSSIRDNKIYFINYSQNNLLKKSNFHVRFYEKHKSLFSNEQFKKERFMTICFYQYLYFCLKINYKTRSELDYLIYRALEDFYNKKYLNIVNR</sequence>
<dbReference type="EMBL" id="ACGO02000004">
    <property type="protein sequence ID" value="EFJ68966.1"/>
    <property type="molecule type" value="Genomic_DNA"/>
</dbReference>
<gene>
    <name evidence="1" type="ORF">HMPREF0514_11733</name>
</gene>
<reference evidence="1 2" key="1">
    <citation type="submission" date="2010-06" db="EMBL/GenBank/DDBJ databases">
        <authorList>
            <person name="Muzny D."/>
            <person name="Qin X."/>
            <person name="Buhay C."/>
            <person name="Dugan-Rocha S."/>
            <person name="Ding Y."/>
            <person name="Chen G."/>
            <person name="Hawes A."/>
            <person name="Holder M."/>
            <person name="Jhangiani S."/>
            <person name="Johnson A."/>
            <person name="Khan Z."/>
            <person name="Li Z."/>
            <person name="Liu W."/>
            <person name="Liu X."/>
            <person name="Perez L."/>
            <person name="Shen H."/>
            <person name="Wang Q."/>
            <person name="Watt J."/>
            <person name="Xi L."/>
            <person name="Xin Y."/>
            <person name="Zhou J."/>
            <person name="Deng J."/>
            <person name="Jiang H."/>
            <person name="Liu Y."/>
            <person name="Qu J."/>
            <person name="Song X.-Z."/>
            <person name="Zhang L."/>
            <person name="Villasana D."/>
            <person name="Johnson A."/>
            <person name="Liu J."/>
            <person name="Liyanage D."/>
            <person name="Lorensuhewa L."/>
            <person name="Robinson T."/>
            <person name="Song A."/>
            <person name="Song B.-B."/>
            <person name="Dinh H."/>
            <person name="Thornton R."/>
            <person name="Coyle M."/>
            <person name="Francisco L."/>
            <person name="Jackson L."/>
            <person name="Javaid M."/>
            <person name="Korchina V."/>
            <person name="Kovar C."/>
            <person name="Mata R."/>
            <person name="Mathew T."/>
            <person name="Ngo R."/>
            <person name="Nguyen L."/>
            <person name="Nguyen N."/>
            <person name="Okwuonu G."/>
            <person name="Ongeri F."/>
            <person name="Pham C."/>
            <person name="Simmons D."/>
            <person name="Wilczek-Boney K."/>
            <person name="Hale W."/>
            <person name="Jakkamsetti A."/>
            <person name="Pham P."/>
            <person name="Ruth R."/>
            <person name="San Lucas F."/>
            <person name="Warren J."/>
            <person name="Zhang J."/>
            <person name="Zhao Z."/>
            <person name="Zhou C."/>
            <person name="Zhu D."/>
            <person name="Lee S."/>
            <person name="Bess C."/>
            <person name="Blankenburg K."/>
            <person name="Forbes L."/>
            <person name="Fu Q."/>
            <person name="Gubbala S."/>
            <person name="Hirani K."/>
            <person name="Jayaseelan J.C."/>
            <person name="Lara F."/>
            <person name="Munidasa M."/>
            <person name="Palculict T."/>
            <person name="Patil S."/>
            <person name="Pu L.-L."/>
            <person name="Saada N."/>
            <person name="Tang L."/>
            <person name="Weissenberger G."/>
            <person name="Zhu Y."/>
            <person name="Hemphill L."/>
            <person name="Shang Y."/>
            <person name="Youmans B."/>
            <person name="Ayvaz T."/>
            <person name="Ross M."/>
            <person name="Santibanez J."/>
            <person name="Aqrawi P."/>
            <person name="Gross S."/>
            <person name="Joshi V."/>
            <person name="Fowler G."/>
            <person name="Nazareth L."/>
            <person name="Reid J."/>
            <person name="Worley K."/>
            <person name="Petrosino J."/>
            <person name="Highlander S."/>
            <person name="Gibbs R."/>
        </authorList>
    </citation>
    <scope>NUCLEOTIDE SEQUENCE [LARGE SCALE GENOMIC DNA]</scope>
    <source>
        <strain evidence="1 2">JV-V03</strain>
    </source>
</reference>
<dbReference type="RefSeq" id="WP_003649851.1">
    <property type="nucleotide sequence ID" value="NZ_CP040501.1"/>
</dbReference>
<protein>
    <submittedName>
        <fullName evidence="1">Uncharacterized protein</fullName>
    </submittedName>
</protein>
<proteinExistence type="predicted"/>
<evidence type="ECO:0000313" key="1">
    <source>
        <dbReference type="EMBL" id="EFJ68966.1"/>
    </source>
</evidence>
<organism evidence="1 2">
    <name type="scientific">Lactobacillus paragasseri JV-V03</name>
    <dbReference type="NCBI Taxonomy" id="525326"/>
    <lineage>
        <taxon>Bacteria</taxon>
        <taxon>Bacillati</taxon>
        <taxon>Bacillota</taxon>
        <taxon>Bacilli</taxon>
        <taxon>Lactobacillales</taxon>
        <taxon>Lactobacillaceae</taxon>
        <taxon>Lactobacillus</taxon>
    </lineage>
</organism>
<dbReference type="Proteomes" id="UP000003672">
    <property type="component" value="Unassembled WGS sequence"/>
</dbReference>
<dbReference type="AlphaFoldDB" id="A0AA87A258"/>
<evidence type="ECO:0000313" key="2">
    <source>
        <dbReference type="Proteomes" id="UP000003672"/>
    </source>
</evidence>
<name>A0AA87A258_9LACO</name>
<accession>A0AA87A258</accession>